<dbReference type="EMBL" id="LVLJ01001899">
    <property type="protein sequence ID" value="OAE27447.1"/>
    <property type="molecule type" value="Genomic_DNA"/>
</dbReference>
<feature type="transmembrane region" description="Helical" evidence="2">
    <location>
        <begin position="103"/>
        <end position="121"/>
    </location>
</feature>
<keyword evidence="2" id="KW-1133">Transmembrane helix</keyword>
<keyword evidence="2" id="KW-0472">Membrane</keyword>
<keyword evidence="2" id="KW-0812">Transmembrane</keyword>
<evidence type="ECO:0000256" key="1">
    <source>
        <dbReference type="SAM" id="MobiDB-lite"/>
    </source>
</evidence>
<organism evidence="3 4">
    <name type="scientific">Marchantia polymorpha subsp. ruderalis</name>
    <dbReference type="NCBI Taxonomy" id="1480154"/>
    <lineage>
        <taxon>Eukaryota</taxon>
        <taxon>Viridiplantae</taxon>
        <taxon>Streptophyta</taxon>
        <taxon>Embryophyta</taxon>
        <taxon>Marchantiophyta</taxon>
        <taxon>Marchantiopsida</taxon>
        <taxon>Marchantiidae</taxon>
        <taxon>Marchantiales</taxon>
        <taxon>Marchantiaceae</taxon>
        <taxon>Marchantia</taxon>
    </lineage>
</organism>
<sequence length="222" mass="23186">MVLRRARKVSCRRRKTGFLSGRGTSSSGEYLFVVVIIIIAVKMVVPLSLIRRSCVSSSVGAGRNCTQQLRSLSTTVSTNASAPAGEAAPVAAAAAKKSRGGGLLLLLVGAGAAAGVGVWAYPQLVTSPPATHPAPLPSPPTNPPVVPAAATAASPALDADPPAPKPKSLSPREELDQRVSILKDELTALRKQKRSKLVDMKKRSIKDEIRMIETGIAKIEKA</sequence>
<proteinExistence type="predicted"/>
<feature type="transmembrane region" description="Helical" evidence="2">
    <location>
        <begin position="30"/>
        <end position="50"/>
    </location>
</feature>
<dbReference type="Proteomes" id="UP000077202">
    <property type="component" value="Unassembled WGS sequence"/>
</dbReference>
<reference evidence="3" key="1">
    <citation type="submission" date="2016-03" db="EMBL/GenBank/DDBJ databases">
        <title>Mechanisms controlling the formation of the plant cell surface in tip-growing cells are functionally conserved among land plants.</title>
        <authorList>
            <person name="Honkanen S."/>
            <person name="Jones V.A."/>
            <person name="Morieri G."/>
            <person name="Champion C."/>
            <person name="Hetherington A.J."/>
            <person name="Kelly S."/>
            <person name="Saint-Marcoux D."/>
            <person name="Proust H."/>
            <person name="Prescott H."/>
            <person name="Dolan L."/>
        </authorList>
    </citation>
    <scope>NUCLEOTIDE SEQUENCE [LARGE SCALE GENOMIC DNA]</scope>
    <source>
        <tissue evidence="3">Whole gametophyte</tissue>
    </source>
</reference>
<accession>A0A176W323</accession>
<feature type="compositionally biased region" description="Low complexity" evidence="1">
    <location>
        <begin position="147"/>
        <end position="160"/>
    </location>
</feature>
<keyword evidence="4" id="KW-1185">Reference proteome</keyword>
<gene>
    <name evidence="3" type="ORF">AXG93_3911s1290</name>
</gene>
<comment type="caution">
    <text evidence="3">The sequence shown here is derived from an EMBL/GenBank/DDBJ whole genome shotgun (WGS) entry which is preliminary data.</text>
</comment>
<evidence type="ECO:0000256" key="2">
    <source>
        <dbReference type="SAM" id="Phobius"/>
    </source>
</evidence>
<feature type="compositionally biased region" description="Pro residues" evidence="1">
    <location>
        <begin position="130"/>
        <end position="146"/>
    </location>
</feature>
<protein>
    <submittedName>
        <fullName evidence="3">Uncharacterized protein</fullName>
    </submittedName>
</protein>
<evidence type="ECO:0000313" key="3">
    <source>
        <dbReference type="EMBL" id="OAE27447.1"/>
    </source>
</evidence>
<evidence type="ECO:0000313" key="4">
    <source>
        <dbReference type="Proteomes" id="UP000077202"/>
    </source>
</evidence>
<feature type="region of interest" description="Disordered" evidence="1">
    <location>
        <begin position="130"/>
        <end position="176"/>
    </location>
</feature>
<dbReference type="AlphaFoldDB" id="A0A176W323"/>
<name>A0A176W323_MARPO</name>